<comment type="caution">
    <text evidence="2">The sequence shown here is derived from an EMBL/GenBank/DDBJ whole genome shotgun (WGS) entry which is preliminary data.</text>
</comment>
<sequence>MFENKFVIQTDNSKADAAAGKLIAAGMALIAGLAAISYAYTTVIGWYHAAGAWMVHAADYLTSFWPF</sequence>
<proteinExistence type="predicted"/>
<protein>
    <submittedName>
        <fullName evidence="2">Uncharacterized protein</fullName>
    </submittedName>
</protein>
<evidence type="ECO:0000313" key="2">
    <source>
        <dbReference type="EMBL" id="MBB6165130.1"/>
    </source>
</evidence>
<dbReference type="RefSeq" id="WP_183996174.1">
    <property type="nucleotide sequence ID" value="NZ_BMHW01000009.1"/>
</dbReference>
<evidence type="ECO:0000313" key="3">
    <source>
        <dbReference type="Proteomes" id="UP000547879"/>
    </source>
</evidence>
<evidence type="ECO:0000256" key="1">
    <source>
        <dbReference type="SAM" id="Phobius"/>
    </source>
</evidence>
<dbReference type="AlphaFoldDB" id="A0A7X0D220"/>
<reference evidence="2 3" key="1">
    <citation type="submission" date="2020-08" db="EMBL/GenBank/DDBJ databases">
        <title>Genomic Encyclopedia of Type Strains, Phase IV (KMG-IV): sequencing the most valuable type-strain genomes for metagenomic binning, comparative biology and taxonomic classification.</title>
        <authorList>
            <person name="Goeker M."/>
        </authorList>
    </citation>
    <scope>NUCLEOTIDE SEQUENCE [LARGE SCALE GENOMIC DNA]</scope>
    <source>
        <strain evidence="2 3">DSM 100734</strain>
    </source>
</reference>
<organism evidence="2 3">
    <name type="scientific">Rhizobium wenxiniae</name>
    <dbReference type="NCBI Taxonomy" id="1737357"/>
    <lineage>
        <taxon>Bacteria</taxon>
        <taxon>Pseudomonadati</taxon>
        <taxon>Pseudomonadota</taxon>
        <taxon>Alphaproteobacteria</taxon>
        <taxon>Hyphomicrobiales</taxon>
        <taxon>Rhizobiaceae</taxon>
        <taxon>Rhizobium/Agrobacterium group</taxon>
        <taxon>Rhizobium</taxon>
    </lineage>
</organism>
<gene>
    <name evidence="2" type="ORF">HNQ72_004976</name>
</gene>
<keyword evidence="1" id="KW-0812">Transmembrane</keyword>
<name>A0A7X0D220_9HYPH</name>
<keyword evidence="1" id="KW-1133">Transmembrane helix</keyword>
<keyword evidence="1" id="KW-0472">Membrane</keyword>
<accession>A0A7X0D220</accession>
<feature type="transmembrane region" description="Helical" evidence="1">
    <location>
        <begin position="21"/>
        <end position="40"/>
    </location>
</feature>
<dbReference type="EMBL" id="JACHEG010000008">
    <property type="protein sequence ID" value="MBB6165130.1"/>
    <property type="molecule type" value="Genomic_DNA"/>
</dbReference>
<keyword evidence="3" id="KW-1185">Reference proteome</keyword>
<dbReference type="Proteomes" id="UP000547879">
    <property type="component" value="Unassembled WGS sequence"/>
</dbReference>